<dbReference type="InterPro" id="IPR010989">
    <property type="entry name" value="SNARE"/>
</dbReference>
<dbReference type="AlphaFoldDB" id="A0A8T0U696"/>
<organism evidence="5 6">
    <name type="scientific">Panicum virgatum</name>
    <name type="common">Blackwell switchgrass</name>
    <dbReference type="NCBI Taxonomy" id="38727"/>
    <lineage>
        <taxon>Eukaryota</taxon>
        <taxon>Viridiplantae</taxon>
        <taxon>Streptophyta</taxon>
        <taxon>Embryophyta</taxon>
        <taxon>Tracheophyta</taxon>
        <taxon>Spermatophyta</taxon>
        <taxon>Magnoliopsida</taxon>
        <taxon>Liliopsida</taxon>
        <taxon>Poales</taxon>
        <taxon>Poaceae</taxon>
        <taxon>PACMAD clade</taxon>
        <taxon>Panicoideae</taxon>
        <taxon>Panicodae</taxon>
        <taxon>Paniceae</taxon>
        <taxon>Panicinae</taxon>
        <taxon>Panicum</taxon>
        <taxon>Panicum sect. Hiantes</taxon>
    </lineage>
</organism>
<keyword evidence="2" id="KW-0813">Transport</keyword>
<gene>
    <name evidence="5" type="ORF">PVAP13_3NG194703</name>
</gene>
<dbReference type="GO" id="GO:0006886">
    <property type="term" value="P:intracellular protein transport"/>
    <property type="evidence" value="ECO:0007669"/>
    <property type="project" value="InterPro"/>
</dbReference>
<evidence type="ECO:0000256" key="3">
    <source>
        <dbReference type="SAM" id="MobiDB-lite"/>
    </source>
</evidence>
<dbReference type="GO" id="GO:0016020">
    <property type="term" value="C:membrane"/>
    <property type="evidence" value="ECO:0007669"/>
    <property type="project" value="InterPro"/>
</dbReference>
<protein>
    <recommendedName>
        <fullName evidence="4">Vesicle transport v-SNARE N-terminal domain-containing protein</fullName>
    </recommendedName>
</protein>
<dbReference type="InterPro" id="IPR007705">
    <property type="entry name" value="Vesicle_trsprt_v-SNARE_N"/>
</dbReference>
<sequence>MSSSSPAPSSSTSAPSFGRVGPLDPARVSYFSAGAAVTTGLCARENFEGFNPVGHLDRDQKLKQKAAEIKSGIDGAEALIRKMDLEARNLQPSVRAGRQLG</sequence>
<comment type="similarity">
    <text evidence="1">Belongs to the VTI1 family.</text>
</comment>
<comment type="caution">
    <text evidence="5">The sequence shown here is derived from an EMBL/GenBank/DDBJ whole genome shotgun (WGS) entry which is preliminary data.</text>
</comment>
<dbReference type="Gene3D" id="1.20.58.400">
    <property type="entry name" value="t-snare proteins"/>
    <property type="match status" value="1"/>
</dbReference>
<keyword evidence="6" id="KW-1185">Reference proteome</keyword>
<reference evidence="5" key="1">
    <citation type="submission" date="2020-05" db="EMBL/GenBank/DDBJ databases">
        <title>WGS assembly of Panicum virgatum.</title>
        <authorList>
            <person name="Lovell J.T."/>
            <person name="Jenkins J."/>
            <person name="Shu S."/>
            <person name="Juenger T.E."/>
            <person name="Schmutz J."/>
        </authorList>
    </citation>
    <scope>NUCLEOTIDE SEQUENCE</scope>
    <source>
        <strain evidence="5">AP13</strain>
    </source>
</reference>
<feature type="region of interest" description="Disordered" evidence="3">
    <location>
        <begin position="1"/>
        <end position="20"/>
    </location>
</feature>
<feature type="domain" description="Vesicle transport v-SNARE N-terminal" evidence="4">
    <location>
        <begin position="60"/>
        <end position="96"/>
    </location>
</feature>
<evidence type="ECO:0000259" key="4">
    <source>
        <dbReference type="Pfam" id="PF05008"/>
    </source>
</evidence>
<dbReference type="Proteomes" id="UP000823388">
    <property type="component" value="Chromosome 3N"/>
</dbReference>
<keyword evidence="2" id="KW-0653">Protein transport</keyword>
<evidence type="ECO:0000313" key="6">
    <source>
        <dbReference type="Proteomes" id="UP000823388"/>
    </source>
</evidence>
<dbReference type="EMBL" id="CM029042">
    <property type="protein sequence ID" value="KAG2616284.1"/>
    <property type="molecule type" value="Genomic_DNA"/>
</dbReference>
<dbReference type="Pfam" id="PF05008">
    <property type="entry name" value="V-SNARE"/>
    <property type="match status" value="1"/>
</dbReference>
<proteinExistence type="inferred from homology"/>
<evidence type="ECO:0000256" key="2">
    <source>
        <dbReference type="ARBA" id="ARBA00022927"/>
    </source>
</evidence>
<dbReference type="GO" id="GO:0016192">
    <property type="term" value="P:vesicle-mediated transport"/>
    <property type="evidence" value="ECO:0007669"/>
    <property type="project" value="InterPro"/>
</dbReference>
<dbReference type="InterPro" id="IPR038407">
    <property type="entry name" value="v-SNARE_N_sf"/>
</dbReference>
<feature type="compositionally biased region" description="Low complexity" evidence="3">
    <location>
        <begin position="1"/>
        <end position="16"/>
    </location>
</feature>
<evidence type="ECO:0000313" key="5">
    <source>
        <dbReference type="EMBL" id="KAG2616284.1"/>
    </source>
</evidence>
<dbReference type="SUPFAM" id="SSF47661">
    <property type="entry name" value="t-snare proteins"/>
    <property type="match status" value="1"/>
</dbReference>
<name>A0A8T0U696_PANVG</name>
<evidence type="ECO:0000256" key="1">
    <source>
        <dbReference type="ARBA" id="ARBA00006108"/>
    </source>
</evidence>
<accession>A0A8T0U696</accession>